<evidence type="ECO:0000313" key="1">
    <source>
        <dbReference type="EMBL" id="CAD7353701.1"/>
    </source>
</evidence>
<gene>
    <name evidence="1" type="ORF">NCTC13131_01210</name>
</gene>
<sequence length="56" mass="6392">MSDKEIALELTKSYLEHLNVRASSNNTHHSHTTAENTEKMYQHFYNVVSKLGNSGK</sequence>
<name>A0A8S1I6Q5_STAAU</name>
<reference evidence="1" key="1">
    <citation type="submission" date="2020-11" db="EMBL/GenBank/DDBJ databases">
        <authorList>
            <consortium name="Pathogen Informatics"/>
        </authorList>
    </citation>
    <scope>NUCLEOTIDE SEQUENCE</scope>
    <source>
        <strain evidence="1">NCTC13131</strain>
    </source>
</reference>
<accession>A0A8S1I6Q5</accession>
<dbReference type="EMBL" id="UAUZ02000002">
    <property type="protein sequence ID" value="CAD7353701.1"/>
    <property type="molecule type" value="Genomic_DNA"/>
</dbReference>
<dbReference type="AlphaFoldDB" id="A0A8S1I6Q5"/>
<evidence type="ECO:0000313" key="2">
    <source>
        <dbReference type="Proteomes" id="UP000251686"/>
    </source>
</evidence>
<dbReference type="RefSeq" id="WP_001280594.1">
    <property type="nucleotide sequence ID" value="NZ_BEAE01000008.1"/>
</dbReference>
<proteinExistence type="predicted"/>
<dbReference type="Proteomes" id="UP000251686">
    <property type="component" value="Unassembled WGS sequence"/>
</dbReference>
<comment type="caution">
    <text evidence="1">The sequence shown here is derived from an EMBL/GenBank/DDBJ whole genome shotgun (WGS) entry which is preliminary data.</text>
</comment>
<organism evidence="1 2">
    <name type="scientific">Staphylococcus aureus</name>
    <dbReference type="NCBI Taxonomy" id="1280"/>
    <lineage>
        <taxon>Bacteria</taxon>
        <taxon>Bacillati</taxon>
        <taxon>Bacillota</taxon>
        <taxon>Bacilli</taxon>
        <taxon>Bacillales</taxon>
        <taxon>Staphylococcaceae</taxon>
        <taxon>Staphylococcus</taxon>
    </lineage>
</organism>
<protein>
    <submittedName>
        <fullName evidence="1">Uncharacterized protein</fullName>
    </submittedName>
</protein>